<accession>A0A5N6TT85</accession>
<proteinExistence type="predicted"/>
<name>A0A5N6TT85_ASPAV</name>
<keyword evidence="1" id="KW-0560">Oxidoreductase</keyword>
<dbReference type="PANTHER" id="PTHR43157">
    <property type="entry name" value="PHOSPHATIDYLINOSITOL-GLYCAN BIOSYNTHESIS CLASS F PROTEIN-RELATED"/>
    <property type="match status" value="1"/>
</dbReference>
<sequence length="308" mass="34123">MFYYRPLSTPKDLPPSTEPFYPNIYLRSQLCTKPQWPPSSTSVEDKVAIVTGSNTGLGLESSRQLLSYNLSHLIMAVRSIAKGEAAAAELRREYPLATIEVWQLDMTSYESIQKFVQRTETLPRLDIVILNAALGNLTFNIVKSTGHEEAMQVNYLSTVFLSILLLPVLKRKSPTGPGRLTIVSSGLALTVGIPTKTSSPLMTTFDNPKTYKWDTQYSMSKLLGHMFLYKLVDFVSADDVIVNLVDPGFTKGTELQRQASGLLSVVFSLAKLATARTVRDGACTYLDATVVKGKESHGCFLMEWKIQP</sequence>
<dbReference type="Gene3D" id="3.40.50.720">
    <property type="entry name" value="NAD(P)-binding Rossmann-like Domain"/>
    <property type="match status" value="1"/>
</dbReference>
<dbReference type="PANTHER" id="PTHR43157:SF35">
    <property type="entry name" value="DEHYDROGENASE_REDUCTASE FAMILY PROTEIN, PUTATIVE-RELATED"/>
    <property type="match status" value="1"/>
</dbReference>
<organism evidence="2 3">
    <name type="scientific">Aspergillus avenaceus</name>
    <dbReference type="NCBI Taxonomy" id="36643"/>
    <lineage>
        <taxon>Eukaryota</taxon>
        <taxon>Fungi</taxon>
        <taxon>Dikarya</taxon>
        <taxon>Ascomycota</taxon>
        <taxon>Pezizomycotina</taxon>
        <taxon>Eurotiomycetes</taxon>
        <taxon>Eurotiomycetidae</taxon>
        <taxon>Eurotiales</taxon>
        <taxon>Aspergillaceae</taxon>
        <taxon>Aspergillus</taxon>
        <taxon>Aspergillus subgen. Circumdati</taxon>
    </lineage>
</organism>
<keyword evidence="3" id="KW-1185">Reference proteome</keyword>
<protein>
    <submittedName>
        <fullName evidence="2">Short-chain dehydrogenase/reductase family protein</fullName>
    </submittedName>
</protein>
<reference evidence="2 3" key="1">
    <citation type="submission" date="2019-04" db="EMBL/GenBank/DDBJ databases">
        <title>Friends and foes A comparative genomics study of 23 Aspergillus species from section Flavi.</title>
        <authorList>
            <consortium name="DOE Joint Genome Institute"/>
            <person name="Kjaerbolling I."/>
            <person name="Vesth T."/>
            <person name="Frisvad J.C."/>
            <person name="Nybo J.L."/>
            <person name="Theobald S."/>
            <person name="Kildgaard S."/>
            <person name="Isbrandt T."/>
            <person name="Kuo A."/>
            <person name="Sato A."/>
            <person name="Lyhne E.K."/>
            <person name="Kogle M.E."/>
            <person name="Wiebenga A."/>
            <person name="Kun R.S."/>
            <person name="Lubbers R.J."/>
            <person name="Makela M.R."/>
            <person name="Barry K."/>
            <person name="Chovatia M."/>
            <person name="Clum A."/>
            <person name="Daum C."/>
            <person name="Haridas S."/>
            <person name="He G."/>
            <person name="LaButti K."/>
            <person name="Lipzen A."/>
            <person name="Mondo S."/>
            <person name="Riley R."/>
            <person name="Salamov A."/>
            <person name="Simmons B.A."/>
            <person name="Magnuson J.K."/>
            <person name="Henrissat B."/>
            <person name="Mortensen U.H."/>
            <person name="Larsen T.O."/>
            <person name="Devries R.P."/>
            <person name="Grigoriev I.V."/>
            <person name="Machida M."/>
            <person name="Baker S.E."/>
            <person name="Andersen M.R."/>
        </authorList>
    </citation>
    <scope>NUCLEOTIDE SEQUENCE [LARGE SCALE GENOMIC DNA]</scope>
    <source>
        <strain evidence="2 3">IBT 18842</strain>
    </source>
</reference>
<dbReference type="PRINTS" id="PR00081">
    <property type="entry name" value="GDHRDH"/>
</dbReference>
<evidence type="ECO:0000313" key="2">
    <source>
        <dbReference type="EMBL" id="KAE8149573.1"/>
    </source>
</evidence>
<dbReference type="Pfam" id="PF00106">
    <property type="entry name" value="adh_short"/>
    <property type="match status" value="1"/>
</dbReference>
<dbReference type="GO" id="GO:0016491">
    <property type="term" value="F:oxidoreductase activity"/>
    <property type="evidence" value="ECO:0007669"/>
    <property type="project" value="UniProtKB-KW"/>
</dbReference>
<dbReference type="EMBL" id="ML742119">
    <property type="protein sequence ID" value="KAE8149573.1"/>
    <property type="molecule type" value="Genomic_DNA"/>
</dbReference>
<dbReference type="AlphaFoldDB" id="A0A5N6TT85"/>
<dbReference type="OrthoDB" id="191139at2759"/>
<evidence type="ECO:0000256" key="1">
    <source>
        <dbReference type="ARBA" id="ARBA00023002"/>
    </source>
</evidence>
<dbReference type="SUPFAM" id="SSF51735">
    <property type="entry name" value="NAD(P)-binding Rossmann-fold domains"/>
    <property type="match status" value="1"/>
</dbReference>
<dbReference type="InterPro" id="IPR002347">
    <property type="entry name" value="SDR_fam"/>
</dbReference>
<dbReference type="InterPro" id="IPR036291">
    <property type="entry name" value="NAD(P)-bd_dom_sf"/>
</dbReference>
<gene>
    <name evidence="2" type="ORF">BDV25DRAFT_140686</name>
</gene>
<dbReference type="Proteomes" id="UP000325780">
    <property type="component" value="Unassembled WGS sequence"/>
</dbReference>
<evidence type="ECO:0000313" key="3">
    <source>
        <dbReference type="Proteomes" id="UP000325780"/>
    </source>
</evidence>